<feature type="transmembrane region" description="Helical" evidence="1">
    <location>
        <begin position="7"/>
        <end position="26"/>
    </location>
</feature>
<reference evidence="2" key="2">
    <citation type="submission" date="2020-06" db="EMBL/GenBank/DDBJ databases">
        <authorList>
            <person name="Sheffer M."/>
        </authorList>
    </citation>
    <scope>NUCLEOTIDE SEQUENCE</scope>
</reference>
<reference evidence="2" key="1">
    <citation type="journal article" date="2020" name="bioRxiv">
        <title>Chromosome-level reference genome of the European wasp spider Argiope bruennichi: a resource for studies on range expansion and evolutionary adaptation.</title>
        <authorList>
            <person name="Sheffer M.M."/>
            <person name="Hoppe A."/>
            <person name="Krehenwinkel H."/>
            <person name="Uhl G."/>
            <person name="Kuss A.W."/>
            <person name="Jensen L."/>
            <person name="Jensen C."/>
            <person name="Gillespie R.G."/>
            <person name="Hoff K.J."/>
            <person name="Prost S."/>
        </authorList>
    </citation>
    <scope>NUCLEOTIDE SEQUENCE</scope>
</reference>
<protein>
    <submittedName>
        <fullName evidence="2">Uncharacterized protein</fullName>
    </submittedName>
</protein>
<keyword evidence="1" id="KW-1133">Transmembrane helix</keyword>
<dbReference type="AlphaFoldDB" id="A0A8T0EI36"/>
<proteinExistence type="predicted"/>
<gene>
    <name evidence="2" type="ORF">HNY73_016207</name>
</gene>
<accession>A0A8T0EI36</accession>
<evidence type="ECO:0000256" key="1">
    <source>
        <dbReference type="SAM" id="Phobius"/>
    </source>
</evidence>
<organism evidence="2 3">
    <name type="scientific">Argiope bruennichi</name>
    <name type="common">Wasp spider</name>
    <name type="synonym">Aranea bruennichi</name>
    <dbReference type="NCBI Taxonomy" id="94029"/>
    <lineage>
        <taxon>Eukaryota</taxon>
        <taxon>Metazoa</taxon>
        <taxon>Ecdysozoa</taxon>
        <taxon>Arthropoda</taxon>
        <taxon>Chelicerata</taxon>
        <taxon>Arachnida</taxon>
        <taxon>Araneae</taxon>
        <taxon>Araneomorphae</taxon>
        <taxon>Entelegynae</taxon>
        <taxon>Araneoidea</taxon>
        <taxon>Araneidae</taxon>
        <taxon>Argiope</taxon>
    </lineage>
</organism>
<keyword evidence="1" id="KW-0472">Membrane</keyword>
<evidence type="ECO:0000313" key="3">
    <source>
        <dbReference type="Proteomes" id="UP000807504"/>
    </source>
</evidence>
<evidence type="ECO:0000313" key="2">
    <source>
        <dbReference type="EMBL" id="KAF8773552.1"/>
    </source>
</evidence>
<sequence>MLIQISVIMNHVLCWLNVLLFAYEIFVKGAELSAKQELASKAVKILTILLKYLLHHRQKAIVKMLIHISKEYDKITDKQRKYRSNWKII</sequence>
<keyword evidence="1" id="KW-0812">Transmembrane</keyword>
<name>A0A8T0EI36_ARGBR</name>
<comment type="caution">
    <text evidence="2">The sequence shown here is derived from an EMBL/GenBank/DDBJ whole genome shotgun (WGS) entry which is preliminary data.</text>
</comment>
<keyword evidence="3" id="KW-1185">Reference proteome</keyword>
<dbReference type="EMBL" id="JABXBU010002227">
    <property type="protein sequence ID" value="KAF8773552.1"/>
    <property type="molecule type" value="Genomic_DNA"/>
</dbReference>
<dbReference type="Proteomes" id="UP000807504">
    <property type="component" value="Unassembled WGS sequence"/>
</dbReference>